<sequence length="335" mass="37534">MRLFLLLLSLLAPLGGHGLSSNGLKTFKSSVSKLQKQIAKKPKAPEPPLLERIGLESNTEPKTFQFLFQQIPDLLTASFPLLFRLGTGMFSDGYSISLGPRDDKRYTVLALGNSQIREISTTVKYSKQNLPIMLYEFEGCPFCRKVREAVSMLSLEVTFLPCPNGETNFRQNLTTTTPFLVDPNTGVQMAESDDIINYLYRVYGSTKSKIPKTLNPDNPLVPLSAALGLLPRIARGTTYRASNVPETPLVVWLYEGSPFCKIVRERLVELGLPHTQISCPRGSYNRDRLFDQTGGKFQVPYLEDPNTDVKLFESAAIIEYLEKVYGLPEPNVKYL</sequence>
<keyword evidence="4" id="KW-1185">Reference proteome</keyword>
<dbReference type="Pfam" id="PF13417">
    <property type="entry name" value="GST_N_3"/>
    <property type="match status" value="2"/>
</dbReference>
<feature type="signal peptide" evidence="1">
    <location>
        <begin position="1"/>
        <end position="18"/>
    </location>
</feature>
<dbReference type="AlphaFoldDB" id="A0A9N8F0K3"/>
<comment type="caution">
    <text evidence="3">The sequence shown here is derived from an EMBL/GenBank/DDBJ whole genome shotgun (WGS) entry which is preliminary data.</text>
</comment>
<protein>
    <submittedName>
        <fullName evidence="3">Glutathione S-transferase, N-terminal domain containing protein</fullName>
    </submittedName>
</protein>
<dbReference type="PROSITE" id="PS50404">
    <property type="entry name" value="GST_NTER"/>
    <property type="match status" value="1"/>
</dbReference>
<dbReference type="OrthoDB" id="45495at2759"/>
<evidence type="ECO:0000256" key="1">
    <source>
        <dbReference type="SAM" id="SignalP"/>
    </source>
</evidence>
<dbReference type="Gene3D" id="3.40.30.10">
    <property type="entry name" value="Glutaredoxin"/>
    <property type="match status" value="2"/>
</dbReference>
<name>A0A9N8F0K3_9STRA</name>
<dbReference type="SUPFAM" id="SSF52833">
    <property type="entry name" value="Thioredoxin-like"/>
    <property type="match status" value="2"/>
</dbReference>
<feature type="chain" id="PRO_5040500558" evidence="1">
    <location>
        <begin position="19"/>
        <end position="335"/>
    </location>
</feature>
<evidence type="ECO:0000259" key="2">
    <source>
        <dbReference type="PROSITE" id="PS50404"/>
    </source>
</evidence>
<gene>
    <name evidence="3" type="ORF">SEMRO_2467_G328540.1</name>
</gene>
<dbReference type="InterPro" id="IPR004045">
    <property type="entry name" value="Glutathione_S-Trfase_N"/>
</dbReference>
<organism evidence="3 4">
    <name type="scientific">Seminavis robusta</name>
    <dbReference type="NCBI Taxonomy" id="568900"/>
    <lineage>
        <taxon>Eukaryota</taxon>
        <taxon>Sar</taxon>
        <taxon>Stramenopiles</taxon>
        <taxon>Ochrophyta</taxon>
        <taxon>Bacillariophyta</taxon>
        <taxon>Bacillariophyceae</taxon>
        <taxon>Bacillariophycidae</taxon>
        <taxon>Naviculales</taxon>
        <taxon>Naviculaceae</taxon>
        <taxon>Seminavis</taxon>
    </lineage>
</organism>
<proteinExistence type="predicted"/>
<feature type="domain" description="GST N-terminal" evidence="2">
    <location>
        <begin position="247"/>
        <end position="329"/>
    </location>
</feature>
<accession>A0A9N8F0K3</accession>
<dbReference type="PANTHER" id="PTHR45288:SF1">
    <property type="entry name" value="THIOREDOXIN FAMILY PROTEIN"/>
    <property type="match status" value="1"/>
</dbReference>
<evidence type="ECO:0000313" key="3">
    <source>
        <dbReference type="EMBL" id="CAB9529329.1"/>
    </source>
</evidence>
<reference evidence="3" key="1">
    <citation type="submission" date="2020-06" db="EMBL/GenBank/DDBJ databases">
        <authorList>
            <consortium name="Plant Systems Biology data submission"/>
        </authorList>
    </citation>
    <scope>NUCLEOTIDE SEQUENCE</scope>
    <source>
        <strain evidence="3">D6</strain>
    </source>
</reference>
<dbReference type="EMBL" id="CAICTM010002465">
    <property type="protein sequence ID" value="CAB9529329.1"/>
    <property type="molecule type" value="Genomic_DNA"/>
</dbReference>
<keyword evidence="1" id="KW-0732">Signal</keyword>
<dbReference type="InterPro" id="IPR036249">
    <property type="entry name" value="Thioredoxin-like_sf"/>
</dbReference>
<dbReference type="PANTHER" id="PTHR45288">
    <property type="entry name" value="THIOREDOXIN FAMILY PROTEIN"/>
    <property type="match status" value="1"/>
</dbReference>
<dbReference type="GO" id="GO:0009507">
    <property type="term" value="C:chloroplast"/>
    <property type="evidence" value="ECO:0007669"/>
    <property type="project" value="TreeGrafter"/>
</dbReference>
<evidence type="ECO:0000313" key="4">
    <source>
        <dbReference type="Proteomes" id="UP001153069"/>
    </source>
</evidence>
<dbReference type="Proteomes" id="UP001153069">
    <property type="component" value="Unassembled WGS sequence"/>
</dbReference>